<dbReference type="Pfam" id="PF00756">
    <property type="entry name" value="Esterase"/>
    <property type="match status" value="1"/>
</dbReference>
<dbReference type="PANTHER" id="PTHR40841">
    <property type="entry name" value="SIDEROPHORE TRIACETYLFUSARININE C ESTERASE"/>
    <property type="match status" value="1"/>
</dbReference>
<reference evidence="3" key="1">
    <citation type="submission" date="2021-03" db="EMBL/GenBank/DDBJ databases">
        <authorList>
            <person name="Ping X."/>
        </authorList>
    </citation>
    <scope>NUCLEOTIDE SEQUENCE</scope>
    <source>
        <strain evidence="3">E313</strain>
    </source>
</reference>
<comment type="similarity">
    <text evidence="1">Belongs to the esterase D family.</text>
</comment>
<keyword evidence="4" id="KW-1185">Reference proteome</keyword>
<keyword evidence="2 3" id="KW-0378">Hydrolase</keyword>
<protein>
    <submittedName>
        <fullName evidence="3">Alpha/beta hydrolase</fullName>
    </submittedName>
</protein>
<proteinExistence type="inferred from homology"/>
<dbReference type="RefSeq" id="WP_227476604.1">
    <property type="nucleotide sequence ID" value="NZ_JAFMPT010000006.1"/>
</dbReference>
<gene>
    <name evidence="3" type="ORF">J1C55_06120</name>
</gene>
<dbReference type="InterPro" id="IPR029058">
    <property type="entry name" value="AB_hydrolase_fold"/>
</dbReference>
<evidence type="ECO:0000256" key="1">
    <source>
        <dbReference type="ARBA" id="ARBA00005622"/>
    </source>
</evidence>
<accession>A0ABS8EMC0</accession>
<dbReference type="InterPro" id="IPR000801">
    <property type="entry name" value="Esterase-like"/>
</dbReference>
<dbReference type="GO" id="GO:0016787">
    <property type="term" value="F:hydrolase activity"/>
    <property type="evidence" value="ECO:0007669"/>
    <property type="project" value="UniProtKB-KW"/>
</dbReference>
<dbReference type="Gene3D" id="3.40.50.1820">
    <property type="entry name" value="alpha/beta hydrolase"/>
    <property type="match status" value="1"/>
</dbReference>
<comment type="caution">
    <text evidence="3">The sequence shown here is derived from an EMBL/GenBank/DDBJ whole genome shotgun (WGS) entry which is preliminary data.</text>
</comment>
<name>A0ABS8EMC0_9FLAO</name>
<sequence length="284" mass="32439">MKSISLSFLFCLYLSIVYGQKNQITIGKVDILTSKVLKEERQIWIHVPEGNYDGSLGDKKYPVVYLLDGNAHFYSVVGMITQLSSINGNTIVPKMIVVGIPNTNRMRDLTPTKMKSRPASGGGNDFIKFIENELIPYIDSNYPTESYKTFIGHSLGGLTVMNTWLERPELFNSYVAIDPSMWFNNRRLLSKIKLTNLDKTYKRKSLFLAIANTMNKGMDTLSVQKDTTAKTNHIRSILELNSYLKKNAQKQLLYKAKYYKNDSHGSVPLIAEYDALHHIFEFRD</sequence>
<dbReference type="InterPro" id="IPR052558">
    <property type="entry name" value="Siderophore_Hydrolase_D"/>
</dbReference>
<dbReference type="SUPFAM" id="SSF53474">
    <property type="entry name" value="alpha/beta-Hydrolases"/>
    <property type="match status" value="1"/>
</dbReference>
<reference evidence="3" key="2">
    <citation type="submission" date="2021-10" db="EMBL/GenBank/DDBJ databases">
        <title>Genome of Winogradskyella sp. E313.</title>
        <authorList>
            <person name="Zhou Y."/>
        </authorList>
    </citation>
    <scope>NUCLEOTIDE SEQUENCE</scope>
    <source>
        <strain evidence="3">E313</strain>
    </source>
</reference>
<organism evidence="3 4">
    <name type="scientific">Winogradskyella immobilis</name>
    <dbReference type="NCBI Taxonomy" id="2816852"/>
    <lineage>
        <taxon>Bacteria</taxon>
        <taxon>Pseudomonadati</taxon>
        <taxon>Bacteroidota</taxon>
        <taxon>Flavobacteriia</taxon>
        <taxon>Flavobacteriales</taxon>
        <taxon>Flavobacteriaceae</taxon>
        <taxon>Winogradskyella</taxon>
    </lineage>
</organism>
<dbReference type="Proteomes" id="UP000778797">
    <property type="component" value="Unassembled WGS sequence"/>
</dbReference>
<dbReference type="EMBL" id="JAFMPT010000006">
    <property type="protein sequence ID" value="MCC1484157.1"/>
    <property type="molecule type" value="Genomic_DNA"/>
</dbReference>
<dbReference type="PANTHER" id="PTHR40841:SF2">
    <property type="entry name" value="SIDEROPHORE-DEGRADING ESTERASE (EUROFUNG)"/>
    <property type="match status" value="1"/>
</dbReference>
<evidence type="ECO:0000313" key="4">
    <source>
        <dbReference type="Proteomes" id="UP000778797"/>
    </source>
</evidence>
<evidence type="ECO:0000256" key="2">
    <source>
        <dbReference type="ARBA" id="ARBA00022801"/>
    </source>
</evidence>
<evidence type="ECO:0000313" key="3">
    <source>
        <dbReference type="EMBL" id="MCC1484157.1"/>
    </source>
</evidence>